<comment type="cofactor">
    <cofactor evidence="1">
        <name>Mn(2+)</name>
        <dbReference type="ChEBI" id="CHEBI:29035"/>
    </cofactor>
</comment>
<dbReference type="AlphaFoldDB" id="A0AAD8HGG6"/>
<dbReference type="GO" id="GO:0016114">
    <property type="term" value="P:terpenoid biosynthetic process"/>
    <property type="evidence" value="ECO:0007669"/>
    <property type="project" value="InterPro"/>
</dbReference>
<accession>A0AAD8HGG6</accession>
<evidence type="ECO:0000259" key="7">
    <source>
        <dbReference type="Pfam" id="PF01397"/>
    </source>
</evidence>
<dbReference type="InterPro" id="IPR050148">
    <property type="entry name" value="Terpene_synthase-like"/>
</dbReference>
<dbReference type="SUPFAM" id="SSF48576">
    <property type="entry name" value="Terpenoid synthases"/>
    <property type="match status" value="2"/>
</dbReference>
<dbReference type="EMBL" id="JAUIZM010000009">
    <property type="protein sequence ID" value="KAK1366158.1"/>
    <property type="molecule type" value="Genomic_DNA"/>
</dbReference>
<comment type="cofactor">
    <cofactor evidence="2">
        <name>Mg(2+)</name>
        <dbReference type="ChEBI" id="CHEBI:18420"/>
    </cofactor>
</comment>
<evidence type="ECO:0000256" key="2">
    <source>
        <dbReference type="ARBA" id="ARBA00001946"/>
    </source>
</evidence>
<dbReference type="Pfam" id="PF01397">
    <property type="entry name" value="Terpene_synth"/>
    <property type="match status" value="1"/>
</dbReference>
<evidence type="ECO:0000259" key="8">
    <source>
        <dbReference type="Pfam" id="PF03936"/>
    </source>
</evidence>
<feature type="domain" description="Terpene synthase metal-binding" evidence="8">
    <location>
        <begin position="260"/>
        <end position="310"/>
    </location>
</feature>
<evidence type="ECO:0000256" key="4">
    <source>
        <dbReference type="ARBA" id="ARBA00022842"/>
    </source>
</evidence>
<keyword evidence="3" id="KW-0479">Metal-binding</keyword>
<proteinExistence type="predicted"/>
<reference evidence="10" key="2">
    <citation type="submission" date="2023-05" db="EMBL/GenBank/DDBJ databases">
        <authorList>
            <person name="Schelkunov M.I."/>
        </authorList>
    </citation>
    <scope>NUCLEOTIDE SEQUENCE</scope>
    <source>
        <strain evidence="10">Hsosn_3</strain>
        <tissue evidence="10">Leaf</tissue>
    </source>
</reference>
<evidence type="ECO:0000256" key="3">
    <source>
        <dbReference type="ARBA" id="ARBA00022723"/>
    </source>
</evidence>
<reference evidence="10" key="1">
    <citation type="submission" date="2023-02" db="EMBL/GenBank/DDBJ databases">
        <title>Genome of toxic invasive species Heracleum sosnowskyi carries increased number of genes despite the absence of recent whole-genome duplications.</title>
        <authorList>
            <person name="Schelkunov M."/>
            <person name="Shtratnikova V."/>
            <person name="Makarenko M."/>
            <person name="Klepikova A."/>
            <person name="Omelchenko D."/>
            <person name="Novikova G."/>
            <person name="Obukhova E."/>
            <person name="Bogdanov V."/>
            <person name="Penin A."/>
            <person name="Logacheva M."/>
        </authorList>
    </citation>
    <scope>NUCLEOTIDE SEQUENCE</scope>
    <source>
        <strain evidence="10">Hsosn_3</strain>
        <tissue evidence="10">Leaf</tissue>
    </source>
</reference>
<dbReference type="InterPro" id="IPR036965">
    <property type="entry name" value="Terpene_synth_N_sf"/>
</dbReference>
<evidence type="ECO:0000313" key="9">
    <source>
        <dbReference type="EMBL" id="KAK1366139.1"/>
    </source>
</evidence>
<dbReference type="InterPro" id="IPR008949">
    <property type="entry name" value="Isoprenoid_synthase_dom_sf"/>
</dbReference>
<evidence type="ECO:0000256" key="5">
    <source>
        <dbReference type="ARBA" id="ARBA00023211"/>
    </source>
</evidence>
<keyword evidence="6" id="KW-0456">Lyase</keyword>
<keyword evidence="5" id="KW-0464">Manganese</keyword>
<dbReference type="SUPFAM" id="SSF48239">
    <property type="entry name" value="Terpenoid cyclases/Protein prenyltransferases"/>
    <property type="match status" value="1"/>
</dbReference>
<gene>
    <name evidence="9" type="ORF">POM88_041700</name>
    <name evidence="10" type="ORF">POM88_041719</name>
</gene>
<dbReference type="EMBL" id="JAUIZM010000009">
    <property type="protein sequence ID" value="KAK1366139.1"/>
    <property type="molecule type" value="Genomic_DNA"/>
</dbReference>
<comment type="caution">
    <text evidence="10">The sequence shown here is derived from an EMBL/GenBank/DDBJ whole genome shotgun (WGS) entry which is preliminary data.</text>
</comment>
<dbReference type="Gene3D" id="1.10.600.10">
    <property type="entry name" value="Farnesyl Diphosphate Synthase"/>
    <property type="match status" value="3"/>
</dbReference>
<keyword evidence="11" id="KW-1185">Reference proteome</keyword>
<dbReference type="InterPro" id="IPR005630">
    <property type="entry name" value="Terpene_synthase_metal-bd"/>
</dbReference>
<dbReference type="GO" id="GO:0000287">
    <property type="term" value="F:magnesium ion binding"/>
    <property type="evidence" value="ECO:0007669"/>
    <property type="project" value="InterPro"/>
</dbReference>
<protein>
    <recommendedName>
        <fullName evidence="12">Terpene synthase</fullName>
    </recommendedName>
</protein>
<dbReference type="Proteomes" id="UP001237642">
    <property type="component" value="Unassembled WGS sequence"/>
</dbReference>
<feature type="domain" description="Terpene synthase N-terminal" evidence="7">
    <location>
        <begin position="20"/>
        <end position="127"/>
    </location>
</feature>
<sequence length="384" mass="44678">MLGGREESRLQNLKHDRQEVKHFVSGEAIDEPASELKEEVRLIFNNVVKPLDQLELTDRLQRLGLDYHFHDENNRTLKNIHTGLQNNEIWEKDLHATALEFRLLRQHGHYISLEGFKRFTENGSFKKGESLMEEVWSFTTKSLGKCLENITDLDLQVQVRHALELPLQWSVPAFDARWYINLYQKSCDMIPSVLEFAKLNFNIRQALYQEELKDLSRWWSRLDIVKRSFLLPEIELIGVYDDVYDIYGTLDELECFTDVVEKEEIEFIQDRPDIVRLAYEILRLTDDYGTTSAELKRGDVPSSIQCYMSDIMLNLVRAAHWLYNDGNDGYGAEDFVAKATLVSLLVEPISLQEINQVNDSMGKDTRLFYPWLISCSHSHPGSVP</sequence>
<dbReference type="GO" id="GO:0010333">
    <property type="term" value="F:terpene synthase activity"/>
    <property type="evidence" value="ECO:0007669"/>
    <property type="project" value="InterPro"/>
</dbReference>
<name>A0AAD8HGG6_9APIA</name>
<organism evidence="10 11">
    <name type="scientific">Heracleum sosnowskyi</name>
    <dbReference type="NCBI Taxonomy" id="360622"/>
    <lineage>
        <taxon>Eukaryota</taxon>
        <taxon>Viridiplantae</taxon>
        <taxon>Streptophyta</taxon>
        <taxon>Embryophyta</taxon>
        <taxon>Tracheophyta</taxon>
        <taxon>Spermatophyta</taxon>
        <taxon>Magnoliopsida</taxon>
        <taxon>eudicotyledons</taxon>
        <taxon>Gunneridae</taxon>
        <taxon>Pentapetalae</taxon>
        <taxon>asterids</taxon>
        <taxon>campanulids</taxon>
        <taxon>Apiales</taxon>
        <taxon>Apiaceae</taxon>
        <taxon>Apioideae</taxon>
        <taxon>apioid superclade</taxon>
        <taxon>Tordylieae</taxon>
        <taxon>Tordyliinae</taxon>
        <taxon>Heracleum</taxon>
    </lineage>
</organism>
<dbReference type="PANTHER" id="PTHR31225:SF245">
    <property type="entry name" value="(-)-ALPHA-TERPINEOL SYNTHASE-LIKE"/>
    <property type="match status" value="1"/>
</dbReference>
<dbReference type="Gene3D" id="1.50.10.130">
    <property type="entry name" value="Terpene synthase, N-terminal domain"/>
    <property type="match status" value="2"/>
</dbReference>
<dbReference type="PANTHER" id="PTHR31225">
    <property type="entry name" value="OS04G0344100 PROTEIN-RELATED"/>
    <property type="match status" value="1"/>
</dbReference>
<dbReference type="InterPro" id="IPR008930">
    <property type="entry name" value="Terpenoid_cyclase/PrenylTrfase"/>
</dbReference>
<evidence type="ECO:0000256" key="6">
    <source>
        <dbReference type="ARBA" id="ARBA00023239"/>
    </source>
</evidence>
<dbReference type="Pfam" id="PF03936">
    <property type="entry name" value="Terpene_synth_C"/>
    <property type="match status" value="1"/>
</dbReference>
<dbReference type="InterPro" id="IPR001906">
    <property type="entry name" value="Terpene_synth_N"/>
</dbReference>
<evidence type="ECO:0000313" key="10">
    <source>
        <dbReference type="EMBL" id="KAK1366158.1"/>
    </source>
</evidence>
<keyword evidence="4" id="KW-0460">Magnesium</keyword>
<evidence type="ECO:0000256" key="1">
    <source>
        <dbReference type="ARBA" id="ARBA00001936"/>
    </source>
</evidence>
<evidence type="ECO:0000313" key="11">
    <source>
        <dbReference type="Proteomes" id="UP001237642"/>
    </source>
</evidence>
<evidence type="ECO:0008006" key="12">
    <source>
        <dbReference type="Google" id="ProtNLM"/>
    </source>
</evidence>